<dbReference type="EMBL" id="VUMB01000056">
    <property type="protein sequence ID" value="MSS41869.1"/>
    <property type="molecule type" value="Genomic_DNA"/>
</dbReference>
<keyword evidence="5 7" id="KW-1133">Transmembrane helix</keyword>
<gene>
    <name evidence="8" type="ORF">FYJ37_16445</name>
</gene>
<keyword evidence="3" id="KW-1003">Cell membrane</keyword>
<dbReference type="InterPro" id="IPR001991">
    <property type="entry name" value="Na-dicarboxylate_symporter"/>
</dbReference>
<feature type="transmembrane region" description="Helical" evidence="7">
    <location>
        <begin position="35"/>
        <end position="62"/>
    </location>
</feature>
<proteinExistence type="predicted"/>
<evidence type="ECO:0000256" key="2">
    <source>
        <dbReference type="ARBA" id="ARBA00022448"/>
    </source>
</evidence>
<evidence type="ECO:0000256" key="4">
    <source>
        <dbReference type="ARBA" id="ARBA00022692"/>
    </source>
</evidence>
<evidence type="ECO:0000256" key="6">
    <source>
        <dbReference type="ARBA" id="ARBA00023136"/>
    </source>
</evidence>
<keyword evidence="4 7" id="KW-0812">Transmembrane</keyword>
<dbReference type="PANTHER" id="PTHR42865:SF7">
    <property type="entry name" value="PROTON_GLUTAMATE-ASPARTATE SYMPORTER"/>
    <property type="match status" value="1"/>
</dbReference>
<evidence type="ECO:0000256" key="3">
    <source>
        <dbReference type="ARBA" id="ARBA00022475"/>
    </source>
</evidence>
<feature type="transmembrane region" description="Helical" evidence="7">
    <location>
        <begin position="7"/>
        <end position="29"/>
    </location>
</feature>
<dbReference type="GO" id="GO:0005886">
    <property type="term" value="C:plasma membrane"/>
    <property type="evidence" value="ECO:0007669"/>
    <property type="project" value="UniProtKB-SubCell"/>
</dbReference>
<evidence type="ECO:0000256" key="1">
    <source>
        <dbReference type="ARBA" id="ARBA00004651"/>
    </source>
</evidence>
<dbReference type="Gene3D" id="1.10.3860.10">
    <property type="entry name" value="Sodium:dicarboxylate symporter"/>
    <property type="match status" value="1"/>
</dbReference>
<evidence type="ECO:0000313" key="8">
    <source>
        <dbReference type="EMBL" id="MSS41869.1"/>
    </source>
</evidence>
<dbReference type="GO" id="GO:0006835">
    <property type="term" value="P:dicarboxylic acid transport"/>
    <property type="evidence" value="ECO:0007669"/>
    <property type="project" value="TreeGrafter"/>
</dbReference>
<organism evidence="8 9">
    <name type="scientific">Clostridium scindens (strain JCM 10418 / VPI 12708)</name>
    <dbReference type="NCBI Taxonomy" id="29347"/>
    <lineage>
        <taxon>Bacteria</taxon>
        <taxon>Bacillati</taxon>
        <taxon>Bacillota</taxon>
        <taxon>Clostridia</taxon>
        <taxon>Lachnospirales</taxon>
        <taxon>Lachnospiraceae</taxon>
    </lineage>
</organism>
<dbReference type="InterPro" id="IPR036458">
    <property type="entry name" value="Na:dicarbo_symporter_sf"/>
</dbReference>
<protein>
    <submittedName>
        <fullName evidence="8">Dicarboxylate/amino acid:cation symporter</fullName>
    </submittedName>
</protein>
<evidence type="ECO:0000313" key="9">
    <source>
        <dbReference type="Proteomes" id="UP000462363"/>
    </source>
</evidence>
<accession>A0A844FDP2</accession>
<comment type="caution">
    <text evidence="8">The sequence shown here is derived from an EMBL/GenBank/DDBJ whole genome shotgun (WGS) entry which is preliminary data.</text>
</comment>
<keyword evidence="2" id="KW-0813">Transport</keyword>
<keyword evidence="6 7" id="KW-0472">Membrane</keyword>
<evidence type="ECO:0000256" key="7">
    <source>
        <dbReference type="SAM" id="Phobius"/>
    </source>
</evidence>
<dbReference type="Proteomes" id="UP000462363">
    <property type="component" value="Unassembled WGS sequence"/>
</dbReference>
<comment type="subcellular location">
    <subcellularLocation>
        <location evidence="1">Cell membrane</location>
        <topology evidence="1">Multi-pass membrane protein</topology>
    </subcellularLocation>
</comment>
<reference evidence="8 9" key="1">
    <citation type="submission" date="2019-08" db="EMBL/GenBank/DDBJ databases">
        <title>In-depth cultivation of the pig gut microbiome towards novel bacterial diversity and tailored functional studies.</title>
        <authorList>
            <person name="Wylensek D."/>
            <person name="Hitch T.C.A."/>
            <person name="Clavel T."/>
        </authorList>
    </citation>
    <scope>NUCLEOTIDE SEQUENCE [LARGE SCALE GENOMIC DNA]</scope>
    <source>
        <strain evidence="8 9">BL-389-WT-3D</strain>
    </source>
</reference>
<dbReference type="AlphaFoldDB" id="A0A844FDP2"/>
<dbReference type="Pfam" id="PF00375">
    <property type="entry name" value="SDF"/>
    <property type="match status" value="1"/>
</dbReference>
<name>A0A844FDP2_CLOSV</name>
<dbReference type="PANTHER" id="PTHR42865">
    <property type="entry name" value="PROTON/GLUTAMATE-ASPARTATE SYMPORTER"/>
    <property type="match status" value="1"/>
</dbReference>
<dbReference type="GO" id="GO:0015293">
    <property type="term" value="F:symporter activity"/>
    <property type="evidence" value="ECO:0007669"/>
    <property type="project" value="UniProtKB-KW"/>
</dbReference>
<sequence>MLKITEFVMAFSPIGIASLMATMVATISGSTMKEVLVFIVTDYVCAIIVLIVLYPVIIKTLAKLQPLRFMKKIVEPIIVAASTTSSAATLPVSIKTAQEKLGIPENIYGFTLPLGNTCGMNGFSYGAE</sequence>
<evidence type="ECO:0000256" key="5">
    <source>
        <dbReference type="ARBA" id="ARBA00022989"/>
    </source>
</evidence>
<dbReference type="SUPFAM" id="SSF118215">
    <property type="entry name" value="Proton glutamate symport protein"/>
    <property type="match status" value="1"/>
</dbReference>